<keyword evidence="4" id="KW-1185">Reference proteome</keyword>
<sequence>MVAPHHVSPPEPTIRRPMGGFVLDSQTQLMGSRAPGSANPGSRDMVMALDTVAIMVVAEAVVVEEGQVTVTLARDMDSEVDMDMAVVGKDEVVEVETQA</sequence>
<dbReference type="EMBL" id="MTKT01000281">
    <property type="protein sequence ID" value="OWM91391.1"/>
    <property type="molecule type" value="Genomic_DNA"/>
</dbReference>
<comment type="caution">
    <text evidence="1">The sequence shown here is derived from an EMBL/GenBank/DDBJ whole genome shotgun (WGS) entry which is preliminary data.</text>
</comment>
<dbReference type="AlphaFoldDB" id="A0A218Y3J6"/>
<dbReference type="Proteomes" id="UP000233551">
    <property type="component" value="Unassembled WGS sequence"/>
</dbReference>
<protein>
    <submittedName>
        <fullName evidence="1">Uncharacterized protein</fullName>
    </submittedName>
</protein>
<evidence type="ECO:0000313" key="3">
    <source>
        <dbReference type="Proteomes" id="UP000197138"/>
    </source>
</evidence>
<proteinExistence type="predicted"/>
<evidence type="ECO:0000313" key="4">
    <source>
        <dbReference type="Proteomes" id="UP000233551"/>
    </source>
</evidence>
<reference evidence="2 4" key="3">
    <citation type="submission" date="2017-11" db="EMBL/GenBank/DDBJ databases">
        <title>De-novo sequencing of pomegranate (Punica granatum L.) genome.</title>
        <authorList>
            <person name="Akparov Z."/>
            <person name="Amiraslanov A."/>
            <person name="Hajiyeva S."/>
            <person name="Abbasov M."/>
            <person name="Kaur K."/>
            <person name="Hamwieh A."/>
            <person name="Solovyev V."/>
            <person name="Salamov A."/>
            <person name="Braich B."/>
            <person name="Kosarev P."/>
            <person name="Mahmoud A."/>
            <person name="Hajiyev E."/>
            <person name="Babayeva S."/>
            <person name="Izzatullayeva V."/>
            <person name="Mammadov A."/>
            <person name="Mammadov A."/>
            <person name="Sharifova S."/>
            <person name="Ojaghi J."/>
            <person name="Eynullazada K."/>
            <person name="Bayramov B."/>
            <person name="Abdulazimova A."/>
            <person name="Shahmuradov I."/>
        </authorList>
    </citation>
    <scope>NUCLEOTIDE SEQUENCE [LARGE SCALE GENOMIC DNA]</scope>
    <source>
        <strain evidence="2">AG2017</strain>
        <strain evidence="4">cv. AG2017</strain>
        <tissue evidence="2">Leaf</tissue>
    </source>
</reference>
<reference evidence="3" key="1">
    <citation type="journal article" date="2017" name="Plant J.">
        <title>The pomegranate (Punica granatum L.) genome and the genomics of punicalagin biosynthesis.</title>
        <authorList>
            <person name="Qin G."/>
            <person name="Xu C."/>
            <person name="Ming R."/>
            <person name="Tang H."/>
            <person name="Guyot R."/>
            <person name="Kramer E.M."/>
            <person name="Hu Y."/>
            <person name="Yi X."/>
            <person name="Qi Y."/>
            <person name="Xu X."/>
            <person name="Gao Z."/>
            <person name="Pan H."/>
            <person name="Jian J."/>
            <person name="Tian Y."/>
            <person name="Yue Z."/>
            <person name="Xu Y."/>
        </authorList>
    </citation>
    <scope>NUCLEOTIDE SEQUENCE [LARGE SCALE GENOMIC DNA]</scope>
    <source>
        <strain evidence="3">cv. Dabenzi</strain>
    </source>
</reference>
<dbReference type="Proteomes" id="UP000197138">
    <property type="component" value="Unassembled WGS sequence"/>
</dbReference>
<organism evidence="1 3">
    <name type="scientific">Punica granatum</name>
    <name type="common">Pomegranate</name>
    <dbReference type="NCBI Taxonomy" id="22663"/>
    <lineage>
        <taxon>Eukaryota</taxon>
        <taxon>Viridiplantae</taxon>
        <taxon>Streptophyta</taxon>
        <taxon>Embryophyta</taxon>
        <taxon>Tracheophyta</taxon>
        <taxon>Spermatophyta</taxon>
        <taxon>Magnoliopsida</taxon>
        <taxon>eudicotyledons</taxon>
        <taxon>Gunneridae</taxon>
        <taxon>Pentapetalae</taxon>
        <taxon>rosids</taxon>
        <taxon>malvids</taxon>
        <taxon>Myrtales</taxon>
        <taxon>Lythraceae</taxon>
        <taxon>Punica</taxon>
    </lineage>
</organism>
<dbReference type="EMBL" id="PGOL01000010">
    <property type="protein sequence ID" value="PKI79333.1"/>
    <property type="molecule type" value="Genomic_DNA"/>
</dbReference>
<gene>
    <name evidence="1" type="ORF">CDL15_Pgr017309</name>
    <name evidence="2" type="ORF">CRG98_000278</name>
</gene>
<evidence type="ECO:0000313" key="2">
    <source>
        <dbReference type="EMBL" id="PKI79333.1"/>
    </source>
</evidence>
<evidence type="ECO:0000313" key="1">
    <source>
        <dbReference type="EMBL" id="OWM91391.1"/>
    </source>
</evidence>
<accession>A0A218Y3J6</accession>
<name>A0A218Y3J6_PUNGR</name>
<reference evidence="1" key="2">
    <citation type="submission" date="2017-06" db="EMBL/GenBank/DDBJ databases">
        <title>The pomegranate genome and the genomics of punicalagin biosynthesis.</title>
        <authorList>
            <person name="Xu C."/>
        </authorList>
    </citation>
    <scope>NUCLEOTIDE SEQUENCE [LARGE SCALE GENOMIC DNA]</scope>
    <source>
        <tissue evidence="1">Fresh leaf</tissue>
    </source>
</reference>